<dbReference type="InterPro" id="IPR052158">
    <property type="entry name" value="INH-QAR"/>
</dbReference>
<protein>
    <recommendedName>
        <fullName evidence="1">DJ-1/PfpI domain-containing protein</fullName>
    </recommendedName>
</protein>
<organism evidence="2 3">
    <name type="scientific">Sarocladium strictum</name>
    <name type="common">Black bundle disease fungus</name>
    <name type="synonym">Acremonium strictum</name>
    <dbReference type="NCBI Taxonomy" id="5046"/>
    <lineage>
        <taxon>Eukaryota</taxon>
        <taxon>Fungi</taxon>
        <taxon>Dikarya</taxon>
        <taxon>Ascomycota</taxon>
        <taxon>Pezizomycotina</taxon>
        <taxon>Sordariomycetes</taxon>
        <taxon>Hypocreomycetidae</taxon>
        <taxon>Hypocreales</taxon>
        <taxon>Sarocladiaceae</taxon>
        <taxon>Sarocladium</taxon>
    </lineage>
</organism>
<evidence type="ECO:0000259" key="1">
    <source>
        <dbReference type="Pfam" id="PF01965"/>
    </source>
</evidence>
<accession>A0AA39GB40</accession>
<dbReference type="PANTHER" id="PTHR43130">
    <property type="entry name" value="ARAC-FAMILY TRANSCRIPTIONAL REGULATOR"/>
    <property type="match status" value="1"/>
</dbReference>
<proteinExistence type="predicted"/>
<dbReference type="EMBL" id="JAPDFR010000009">
    <property type="protein sequence ID" value="KAK0383458.1"/>
    <property type="molecule type" value="Genomic_DNA"/>
</dbReference>
<dbReference type="AlphaFoldDB" id="A0AA39GB40"/>
<gene>
    <name evidence="2" type="ORF">NLU13_9369</name>
</gene>
<dbReference type="SUPFAM" id="SSF52317">
    <property type="entry name" value="Class I glutamine amidotransferase-like"/>
    <property type="match status" value="1"/>
</dbReference>
<dbReference type="Proteomes" id="UP001175261">
    <property type="component" value="Unassembled WGS sequence"/>
</dbReference>
<dbReference type="CDD" id="cd03139">
    <property type="entry name" value="GATase1_PfpI_2"/>
    <property type="match status" value="1"/>
</dbReference>
<dbReference type="InterPro" id="IPR002818">
    <property type="entry name" value="DJ-1/PfpI"/>
</dbReference>
<comment type="caution">
    <text evidence="2">The sequence shown here is derived from an EMBL/GenBank/DDBJ whole genome shotgun (WGS) entry which is preliminary data.</text>
</comment>
<dbReference type="InterPro" id="IPR029062">
    <property type="entry name" value="Class_I_gatase-like"/>
</dbReference>
<name>A0AA39GB40_SARSR</name>
<feature type="domain" description="DJ-1/PfpI" evidence="1">
    <location>
        <begin position="7"/>
        <end position="179"/>
    </location>
</feature>
<dbReference type="PANTHER" id="PTHR43130:SF15">
    <property type="entry name" value="THIJ_PFPI FAMILY PROTEIN (AFU_ORTHOLOGUE AFUA_5G14240)"/>
    <property type="match status" value="1"/>
</dbReference>
<sequence>MAPSKYAVALFPGFQALDVFGPLDALNFLSKKTPLELYVVAQTLDPVSTRLEGSDLTIGQSVVPTHTFDNVPEDVEVLLVPGGIGSRDMELTQPVVDFVKRVHPKLQFLLTVCTGSALTARAGVMDDKQATSNKRAWDWVLTQGPKVNWVRKARWMTDGNLWTASGVSAGMDMIYAFIAEQYGEEVAKDVAQSGEYVRNTDSTNDQFADLYT</sequence>
<reference evidence="2" key="1">
    <citation type="submission" date="2022-10" db="EMBL/GenBank/DDBJ databases">
        <title>Determination and structural analysis of whole genome sequence of Sarocladium strictum F4-1.</title>
        <authorList>
            <person name="Hu L."/>
            <person name="Jiang Y."/>
        </authorList>
    </citation>
    <scope>NUCLEOTIDE SEQUENCE</scope>
    <source>
        <strain evidence="2">F4-1</strain>
    </source>
</reference>
<keyword evidence="3" id="KW-1185">Reference proteome</keyword>
<evidence type="ECO:0000313" key="2">
    <source>
        <dbReference type="EMBL" id="KAK0383458.1"/>
    </source>
</evidence>
<dbReference type="Pfam" id="PF01965">
    <property type="entry name" value="DJ-1_PfpI"/>
    <property type="match status" value="1"/>
</dbReference>
<dbReference type="Gene3D" id="3.40.50.880">
    <property type="match status" value="1"/>
</dbReference>
<evidence type="ECO:0000313" key="3">
    <source>
        <dbReference type="Proteomes" id="UP001175261"/>
    </source>
</evidence>